<organism evidence="1 2">
    <name type="scientific">Aspergillus steynii IBT 23096</name>
    <dbReference type="NCBI Taxonomy" id="1392250"/>
    <lineage>
        <taxon>Eukaryota</taxon>
        <taxon>Fungi</taxon>
        <taxon>Dikarya</taxon>
        <taxon>Ascomycota</taxon>
        <taxon>Pezizomycotina</taxon>
        <taxon>Eurotiomycetes</taxon>
        <taxon>Eurotiomycetidae</taxon>
        <taxon>Eurotiales</taxon>
        <taxon>Aspergillaceae</taxon>
        <taxon>Aspergillus</taxon>
        <taxon>Aspergillus subgen. Circumdati</taxon>
    </lineage>
</organism>
<gene>
    <name evidence="1" type="ORF">P170DRAFT_430467</name>
</gene>
<reference evidence="1 2" key="1">
    <citation type="submission" date="2016-12" db="EMBL/GenBank/DDBJ databases">
        <title>The genomes of Aspergillus section Nigri reveals drivers in fungal speciation.</title>
        <authorList>
            <consortium name="DOE Joint Genome Institute"/>
            <person name="Vesth T.C."/>
            <person name="Nybo J."/>
            <person name="Theobald S."/>
            <person name="Brandl J."/>
            <person name="Frisvad J.C."/>
            <person name="Nielsen K.F."/>
            <person name="Lyhne E.K."/>
            <person name="Kogle M.E."/>
            <person name="Kuo A."/>
            <person name="Riley R."/>
            <person name="Clum A."/>
            <person name="Nolan M."/>
            <person name="Lipzen A."/>
            <person name="Salamov A."/>
            <person name="Henrissat B."/>
            <person name="Wiebenga A."/>
            <person name="De Vries R.P."/>
            <person name="Grigoriev I.V."/>
            <person name="Mortensen U.H."/>
            <person name="Andersen M.R."/>
            <person name="Baker S.E."/>
        </authorList>
    </citation>
    <scope>NUCLEOTIDE SEQUENCE [LARGE SCALE GENOMIC DNA]</scope>
    <source>
        <strain evidence="1 2">IBT 23096</strain>
    </source>
</reference>
<dbReference type="EMBL" id="MSFO01000009">
    <property type="protein sequence ID" value="PLB44593.1"/>
    <property type="molecule type" value="Genomic_DNA"/>
</dbReference>
<dbReference type="GeneID" id="36555656"/>
<evidence type="ECO:0000313" key="1">
    <source>
        <dbReference type="EMBL" id="PLB44593.1"/>
    </source>
</evidence>
<proteinExistence type="predicted"/>
<dbReference type="AlphaFoldDB" id="A0A2I2FVC3"/>
<dbReference type="VEuPathDB" id="FungiDB:P170DRAFT_430467"/>
<accession>A0A2I2FVC3</accession>
<keyword evidence="2" id="KW-1185">Reference proteome</keyword>
<dbReference type="RefSeq" id="XP_024699895.1">
    <property type="nucleotide sequence ID" value="XM_024847957.1"/>
</dbReference>
<comment type="caution">
    <text evidence="1">The sequence shown here is derived from an EMBL/GenBank/DDBJ whole genome shotgun (WGS) entry which is preliminary data.</text>
</comment>
<protein>
    <submittedName>
        <fullName evidence="1">Uncharacterized protein</fullName>
    </submittedName>
</protein>
<name>A0A2I2FVC3_9EURO</name>
<sequence length="148" mass="16425">MTARKHHIHPNPNQILKDPKHCRLTKFGYVDPPKSHNSPHPPLLQATVGYTITLLRTLTRQSPGAKATSPWGSCMPIRSRGSGSTWASATPWYYHNCSLQLDRLVPWNTRLSASPFRPCETSSVAVRCGSMVTDFDPGREGKRGGFSI</sequence>
<dbReference type="Proteomes" id="UP000234275">
    <property type="component" value="Unassembled WGS sequence"/>
</dbReference>
<evidence type="ECO:0000313" key="2">
    <source>
        <dbReference type="Proteomes" id="UP000234275"/>
    </source>
</evidence>